<organism evidence="2 3">
    <name type="scientific">Thermasporomyces composti</name>
    <dbReference type="NCBI Taxonomy" id="696763"/>
    <lineage>
        <taxon>Bacteria</taxon>
        <taxon>Bacillati</taxon>
        <taxon>Actinomycetota</taxon>
        <taxon>Actinomycetes</taxon>
        <taxon>Propionibacteriales</taxon>
        <taxon>Nocardioidaceae</taxon>
        <taxon>Thermasporomyces</taxon>
    </lineage>
</organism>
<accession>A0A3D9V0W1</accession>
<dbReference type="EMBL" id="QTUC01000001">
    <property type="protein sequence ID" value="REF35157.1"/>
    <property type="molecule type" value="Genomic_DNA"/>
</dbReference>
<dbReference type="InterPro" id="IPR038410">
    <property type="entry name" value="GxGYxYP_C_sf"/>
</dbReference>
<keyword evidence="3" id="KW-1185">Reference proteome</keyword>
<dbReference type="InterPro" id="IPR025832">
    <property type="entry name" value="GxGYxYP_C"/>
</dbReference>
<feature type="domain" description="GxGYxYP putative glycoside hydrolase C-terminal" evidence="1">
    <location>
        <begin position="416"/>
        <end position="552"/>
    </location>
</feature>
<dbReference type="InterPro" id="IPR006311">
    <property type="entry name" value="TAT_signal"/>
</dbReference>
<evidence type="ECO:0000313" key="2">
    <source>
        <dbReference type="EMBL" id="REF35157.1"/>
    </source>
</evidence>
<sequence length="654" mass="72006">MTLSGERPARRIGRRGFLGGLAGVGVGMGTLAPEAASAATVTEPLWLYDLAHLYQLDLDDPAQAARAYDELHFVATLQGIVNRDLPRLHVHFVTHNELGTIDIDDYWLSRTLESGGFLADRPVRVLSSLDELVSVFRPLLRGAVVWDPAVPATSNVASTVAGAMDLVAVRYDPTPGSLYRSFIGVAGPLRLPPVVRLVREDGRSLFTGRGRIPGTRRESTGSAKCDAYIWAVERFLRTGRCAPEFGYYLDSFWLRGPQGKLPQCLLTNHDYLVARRGFFFDLLPWDDETPVDDPDQPLGTDQRTLQEILRVAYQRTRGGLAPVHGFVPWAYKYTTFGSGGGHHDPVPTEWRFVQLASAYNAYLDADAEHLDAMANASVFAHAPLRPRYPQGPRPSLADLRARGFVTEDDTVAPRRYVMFYVGDYDSAAWLYQVLPYMWDDPARGSVPLNWAFNPNLAARMPVALDLVRRTASSQDTFVAGDSGAGYVNPGMLQEPREFSGLPSGVEVWRDHCRRHYERWDLTVTGFIIDGFAPAMDAATLRAYSDFSPDGFAAQKVEPLGLVGDTPYVRMGPDLPRADPATAADALAAALGGDLGGPPSTPTFHSVRTILQSPSWHREVVERLHAQAPEAAVEIVDAHTFYALVRQHLRGGRLS</sequence>
<dbReference type="AlphaFoldDB" id="A0A3D9V0W1"/>
<dbReference type="Proteomes" id="UP000256485">
    <property type="component" value="Unassembled WGS sequence"/>
</dbReference>
<reference evidence="2 3" key="1">
    <citation type="submission" date="2018-08" db="EMBL/GenBank/DDBJ databases">
        <title>Sequencing the genomes of 1000 actinobacteria strains.</title>
        <authorList>
            <person name="Klenk H.-P."/>
        </authorList>
    </citation>
    <scope>NUCLEOTIDE SEQUENCE [LARGE SCALE GENOMIC DNA]</scope>
    <source>
        <strain evidence="2 3">DSM 22891</strain>
    </source>
</reference>
<dbReference type="Pfam" id="PF14323">
    <property type="entry name" value="GxGYxYP_C"/>
    <property type="match status" value="1"/>
</dbReference>
<dbReference type="RefSeq" id="WP_115848988.1">
    <property type="nucleotide sequence ID" value="NZ_QTUC01000001.1"/>
</dbReference>
<dbReference type="OrthoDB" id="3799094at2"/>
<comment type="caution">
    <text evidence="2">The sequence shown here is derived from an EMBL/GenBank/DDBJ whole genome shotgun (WGS) entry which is preliminary data.</text>
</comment>
<evidence type="ECO:0000313" key="3">
    <source>
        <dbReference type="Proteomes" id="UP000256485"/>
    </source>
</evidence>
<gene>
    <name evidence="2" type="ORF">DFJ64_0529</name>
</gene>
<dbReference type="Gene3D" id="3.20.20.490">
    <property type="entry name" value="GxGYxYP glycoside hydrolase, C-terminal domain"/>
    <property type="match status" value="1"/>
</dbReference>
<protein>
    <submittedName>
        <fullName evidence="2">GxGYxY motif-containing protein</fullName>
    </submittedName>
</protein>
<dbReference type="PANTHER" id="PTHR37321">
    <property type="entry name" value="EXPORTED PROTEIN-RELATED"/>
    <property type="match status" value="1"/>
</dbReference>
<dbReference type="PANTHER" id="PTHR37321:SF1">
    <property type="entry name" value="EXPORTED PROTEIN"/>
    <property type="match status" value="1"/>
</dbReference>
<proteinExistence type="predicted"/>
<name>A0A3D9V0W1_THECX</name>
<evidence type="ECO:0000259" key="1">
    <source>
        <dbReference type="Pfam" id="PF14323"/>
    </source>
</evidence>
<dbReference type="PROSITE" id="PS51318">
    <property type="entry name" value="TAT"/>
    <property type="match status" value="1"/>
</dbReference>